<sequence>MKFPESGQDPGCSMKKYLLLGFLGFIVAPPVTNDACDRPLNLLMLGPYGAEKSKIINVLHGLCDLRPGDSRKIAYELEGCRQICRLYACGHNGISLQVVDTPEFEIEFENANNNIREIIHTEVPQRFRNGFDAFMLIWPWLNMRPSISRIKDAIDFIKTLITEEGFNRGFIVFTHSDYIRMDQKEENEEILRFKNDLLRVDPSTKNFLNSVKYLFFRNEFGKTGVARLGTSDVRRQFLDQVYSELFKLCKANSGNLLSPNEMRRAKEKYEDQKSEIEEYRRIRKELEESFVAIINQNEYISSDLKCKVDEIREMSPPPKFQNPGRQSQGETLLEEKAYHERTKTLRDSIHAYKFLQTQLKMMYKNNTALKDEFCMARQKYNIETSLFIRQTKKIKVVKFRLPYVPDKRSPSTINSILSRIQRAFDLAPNHYIIKYISRAGFDKDDFVFACFSSCILTFNDYLAQFELLKEKTAIVNDRIDEIGQLREEMRNAVHLVKDYEHKEKILKAWRILGFSPPVNQYILNQKVVFMNETQANENSG</sequence>
<dbReference type="InterPro" id="IPR027417">
    <property type="entry name" value="P-loop_NTPase"/>
</dbReference>
<accession>A0A4P9YC92</accession>
<dbReference type="Proteomes" id="UP000281549">
    <property type="component" value="Unassembled WGS sequence"/>
</dbReference>
<feature type="coiled-coil region" evidence="1">
    <location>
        <begin position="262"/>
        <end position="296"/>
    </location>
</feature>
<proteinExistence type="predicted"/>
<dbReference type="SUPFAM" id="SSF52540">
    <property type="entry name" value="P-loop containing nucleoside triphosphate hydrolases"/>
    <property type="match status" value="1"/>
</dbReference>
<gene>
    <name evidence="2" type="ORF">ROZALSC1DRAFT_24956</name>
</gene>
<evidence type="ECO:0000313" key="2">
    <source>
        <dbReference type="EMBL" id="RKP16725.1"/>
    </source>
</evidence>
<evidence type="ECO:0000256" key="1">
    <source>
        <dbReference type="SAM" id="Coils"/>
    </source>
</evidence>
<dbReference type="AlphaFoldDB" id="A0A4P9YC92"/>
<protein>
    <recommendedName>
        <fullName evidence="4">AIG1-type G domain-containing protein</fullName>
    </recommendedName>
</protein>
<keyword evidence="1" id="KW-0175">Coiled coil</keyword>
<evidence type="ECO:0000313" key="3">
    <source>
        <dbReference type="Proteomes" id="UP000281549"/>
    </source>
</evidence>
<evidence type="ECO:0008006" key="4">
    <source>
        <dbReference type="Google" id="ProtNLM"/>
    </source>
</evidence>
<name>A0A4P9YC92_ROZAC</name>
<organism evidence="2 3">
    <name type="scientific">Rozella allomycis (strain CSF55)</name>
    <dbReference type="NCBI Taxonomy" id="988480"/>
    <lineage>
        <taxon>Eukaryota</taxon>
        <taxon>Fungi</taxon>
        <taxon>Fungi incertae sedis</taxon>
        <taxon>Cryptomycota</taxon>
        <taxon>Cryptomycota incertae sedis</taxon>
        <taxon>Rozella</taxon>
    </lineage>
</organism>
<dbReference type="Gene3D" id="3.40.50.300">
    <property type="entry name" value="P-loop containing nucleotide triphosphate hydrolases"/>
    <property type="match status" value="1"/>
</dbReference>
<reference evidence="3" key="1">
    <citation type="journal article" date="2018" name="Nat. Microbiol.">
        <title>Leveraging single-cell genomics to expand the fungal tree of life.</title>
        <authorList>
            <person name="Ahrendt S.R."/>
            <person name="Quandt C.A."/>
            <person name="Ciobanu D."/>
            <person name="Clum A."/>
            <person name="Salamov A."/>
            <person name="Andreopoulos B."/>
            <person name="Cheng J.F."/>
            <person name="Woyke T."/>
            <person name="Pelin A."/>
            <person name="Henrissat B."/>
            <person name="Reynolds N.K."/>
            <person name="Benny G.L."/>
            <person name="Smith M.E."/>
            <person name="James T.Y."/>
            <person name="Grigoriev I.V."/>
        </authorList>
    </citation>
    <scope>NUCLEOTIDE SEQUENCE [LARGE SCALE GENOMIC DNA]</scope>
    <source>
        <strain evidence="3">CSF55</strain>
    </source>
</reference>
<dbReference type="EMBL" id="ML006290">
    <property type="protein sequence ID" value="RKP16725.1"/>
    <property type="molecule type" value="Genomic_DNA"/>
</dbReference>